<name>A0A1I3C713_9LACT</name>
<dbReference type="GO" id="GO:0005886">
    <property type="term" value="C:plasma membrane"/>
    <property type="evidence" value="ECO:0007669"/>
    <property type="project" value="UniProtKB-SubCell"/>
</dbReference>
<feature type="transmembrane region" description="Helical" evidence="8">
    <location>
        <begin position="336"/>
        <end position="364"/>
    </location>
</feature>
<sequence>MENPEKKIGNRKAVVGWFKQWVLNNKAVAIFSISLLILLNILVFSKVSYILNPVRGFFEIVGLPVILSAILYYLLNPVIDWLEKKKVPRVWGITIVFIVIVGLLIWGITTVFPFIRNQIVSLVDNWPDYWKTLTLKVEGLIKSQGFSQLQIQWDEFRENLLTTLTDQGKLVLGSTFDGLGNFLGTVTSVVIAIVTMPFILFYLLRDGRELPNYLLKFVPTRMRSKTYHVMYEMNMQVSQYVRGQLVVAFFVGMMFWIGFSIIGLDYAASIGTLAGFLNLIPYLGSFLATIPAIVVGLVDSPAMFVKVILVFGIEQLIEGRVIQPQILGSTLKIHPITILFVLLTAGKLFGVTGVLIGIPGYAILKIIVTHIFKWYKDNSNLYQNEESYQPAEIIQKEKKQMQNNPDVE</sequence>
<evidence type="ECO:0000256" key="7">
    <source>
        <dbReference type="ARBA" id="ARBA00023136"/>
    </source>
</evidence>
<dbReference type="PANTHER" id="PTHR21716">
    <property type="entry name" value="TRANSMEMBRANE PROTEIN"/>
    <property type="match status" value="1"/>
</dbReference>
<evidence type="ECO:0000256" key="6">
    <source>
        <dbReference type="ARBA" id="ARBA00022989"/>
    </source>
</evidence>
<organism evidence="9 10">
    <name type="scientific">Pisciglobus halotolerans</name>
    <dbReference type="NCBI Taxonomy" id="745365"/>
    <lineage>
        <taxon>Bacteria</taxon>
        <taxon>Bacillati</taxon>
        <taxon>Bacillota</taxon>
        <taxon>Bacilli</taxon>
        <taxon>Lactobacillales</taxon>
        <taxon>Carnobacteriaceae</taxon>
    </lineage>
</organism>
<dbReference type="Proteomes" id="UP000198668">
    <property type="component" value="Unassembled WGS sequence"/>
</dbReference>
<comment type="subcellular location">
    <subcellularLocation>
        <location evidence="1">Cell membrane</location>
        <topology evidence="1">Multi-pass membrane protein</topology>
    </subcellularLocation>
</comment>
<reference evidence="9 10" key="1">
    <citation type="submission" date="2016-10" db="EMBL/GenBank/DDBJ databases">
        <authorList>
            <person name="de Groot N.N."/>
        </authorList>
    </citation>
    <scope>NUCLEOTIDE SEQUENCE [LARGE SCALE GENOMIC DNA]</scope>
    <source>
        <strain evidence="9 10">DSM 27630</strain>
    </source>
</reference>
<comment type="similarity">
    <text evidence="2">Belongs to the autoinducer-2 exporter (AI-2E) (TC 2.A.86) family.</text>
</comment>
<keyword evidence="7 8" id="KW-0472">Membrane</keyword>
<dbReference type="GO" id="GO:0055085">
    <property type="term" value="P:transmembrane transport"/>
    <property type="evidence" value="ECO:0007669"/>
    <property type="project" value="TreeGrafter"/>
</dbReference>
<dbReference type="AlphaFoldDB" id="A0A1I3C713"/>
<keyword evidence="4" id="KW-1003">Cell membrane</keyword>
<dbReference type="RefSeq" id="WP_092092263.1">
    <property type="nucleotide sequence ID" value="NZ_FOQE01000014.1"/>
</dbReference>
<feature type="transmembrane region" description="Helical" evidence="8">
    <location>
        <begin position="90"/>
        <end position="115"/>
    </location>
</feature>
<evidence type="ECO:0000256" key="3">
    <source>
        <dbReference type="ARBA" id="ARBA00022448"/>
    </source>
</evidence>
<dbReference type="OrthoDB" id="9793390at2"/>
<feature type="transmembrane region" description="Helical" evidence="8">
    <location>
        <begin position="245"/>
        <end position="267"/>
    </location>
</feature>
<gene>
    <name evidence="9" type="ORF">SAMN04489868_11439</name>
</gene>
<keyword evidence="10" id="KW-1185">Reference proteome</keyword>
<dbReference type="EMBL" id="FOQE01000014">
    <property type="protein sequence ID" value="SFH70307.1"/>
    <property type="molecule type" value="Genomic_DNA"/>
</dbReference>
<evidence type="ECO:0000256" key="5">
    <source>
        <dbReference type="ARBA" id="ARBA00022692"/>
    </source>
</evidence>
<evidence type="ECO:0000256" key="4">
    <source>
        <dbReference type="ARBA" id="ARBA00022475"/>
    </source>
</evidence>
<evidence type="ECO:0000256" key="8">
    <source>
        <dbReference type="SAM" id="Phobius"/>
    </source>
</evidence>
<feature type="transmembrane region" description="Helical" evidence="8">
    <location>
        <begin position="279"/>
        <end position="298"/>
    </location>
</feature>
<accession>A0A1I3C713</accession>
<feature type="transmembrane region" description="Helical" evidence="8">
    <location>
        <begin position="182"/>
        <end position="204"/>
    </location>
</feature>
<protein>
    <submittedName>
        <fullName evidence="9">Predicted PurR-regulated permease PerM</fullName>
    </submittedName>
</protein>
<dbReference type="InterPro" id="IPR002549">
    <property type="entry name" value="AI-2E-like"/>
</dbReference>
<dbReference type="Pfam" id="PF01594">
    <property type="entry name" value="AI-2E_transport"/>
    <property type="match status" value="1"/>
</dbReference>
<evidence type="ECO:0000256" key="2">
    <source>
        <dbReference type="ARBA" id="ARBA00009773"/>
    </source>
</evidence>
<dbReference type="PANTHER" id="PTHR21716:SF53">
    <property type="entry name" value="PERMEASE PERM-RELATED"/>
    <property type="match status" value="1"/>
</dbReference>
<keyword evidence="6 8" id="KW-1133">Transmembrane helix</keyword>
<keyword evidence="3" id="KW-0813">Transport</keyword>
<evidence type="ECO:0000313" key="10">
    <source>
        <dbReference type="Proteomes" id="UP000198668"/>
    </source>
</evidence>
<feature type="transmembrane region" description="Helical" evidence="8">
    <location>
        <begin position="56"/>
        <end position="75"/>
    </location>
</feature>
<feature type="transmembrane region" description="Helical" evidence="8">
    <location>
        <begin position="27"/>
        <end position="44"/>
    </location>
</feature>
<evidence type="ECO:0000256" key="1">
    <source>
        <dbReference type="ARBA" id="ARBA00004651"/>
    </source>
</evidence>
<proteinExistence type="inferred from homology"/>
<evidence type="ECO:0000313" key="9">
    <source>
        <dbReference type="EMBL" id="SFH70307.1"/>
    </source>
</evidence>
<keyword evidence="5 8" id="KW-0812">Transmembrane</keyword>